<reference evidence="1 2" key="1">
    <citation type="submission" date="2016-05" db="EMBL/GenBank/DDBJ databases">
        <title>Draft Genome Sequences of Stenotrophomonas maltophilia Strains Sm32COP, Sm41DVV, Sm46PAILV, SmF3, SmF22, SmSOFb1 and SmCVFa1, Isolated from Different Manures, in France.</title>
        <authorList>
            <person name="Nazaret S."/>
            <person name="Bodilis J."/>
        </authorList>
    </citation>
    <scope>NUCLEOTIDE SEQUENCE [LARGE SCALE GENOMIC DNA]</scope>
    <source>
        <strain evidence="1 2">Sm46PAILV</strain>
    </source>
</reference>
<comment type="caution">
    <text evidence="1">The sequence shown here is derived from an EMBL/GenBank/DDBJ whole genome shotgun (WGS) entry which is preliminary data.</text>
</comment>
<dbReference type="AlphaFoldDB" id="A0A1A6XZ49"/>
<sequence>MLLLSDALKNERVGPGWGGGTDGAMDGAIELTWMYLQRVPPPHPGPTQHVETTSHDPLLLLLLIS</sequence>
<protein>
    <submittedName>
        <fullName evidence="1">Uncharacterized protein</fullName>
    </submittedName>
</protein>
<evidence type="ECO:0000313" key="1">
    <source>
        <dbReference type="EMBL" id="OBU67965.1"/>
    </source>
</evidence>
<accession>A0A1A6XZ49</accession>
<proteinExistence type="predicted"/>
<gene>
    <name evidence="1" type="ORF">A9K58_08335</name>
</gene>
<evidence type="ECO:0000313" key="2">
    <source>
        <dbReference type="Proteomes" id="UP000092256"/>
    </source>
</evidence>
<dbReference type="Proteomes" id="UP000092256">
    <property type="component" value="Unassembled WGS sequence"/>
</dbReference>
<name>A0A1A6XZ49_STEMA</name>
<dbReference type="EMBL" id="LYVJ01000005">
    <property type="protein sequence ID" value="OBU67965.1"/>
    <property type="molecule type" value="Genomic_DNA"/>
</dbReference>
<organism evidence="1 2">
    <name type="scientific">Stenotrophomonas maltophilia</name>
    <name type="common">Pseudomonas maltophilia</name>
    <name type="synonym">Xanthomonas maltophilia</name>
    <dbReference type="NCBI Taxonomy" id="40324"/>
    <lineage>
        <taxon>Bacteria</taxon>
        <taxon>Pseudomonadati</taxon>
        <taxon>Pseudomonadota</taxon>
        <taxon>Gammaproteobacteria</taxon>
        <taxon>Lysobacterales</taxon>
        <taxon>Lysobacteraceae</taxon>
        <taxon>Stenotrophomonas</taxon>
        <taxon>Stenotrophomonas maltophilia group</taxon>
    </lineage>
</organism>